<organism evidence="2 3">
    <name type="scientific">Holdemania filiformis</name>
    <dbReference type="NCBI Taxonomy" id="61171"/>
    <lineage>
        <taxon>Bacteria</taxon>
        <taxon>Bacillati</taxon>
        <taxon>Bacillota</taxon>
        <taxon>Erysipelotrichia</taxon>
        <taxon>Erysipelotrichales</taxon>
        <taxon>Erysipelotrichaceae</taxon>
        <taxon>Holdemania</taxon>
    </lineage>
</organism>
<dbReference type="AlphaFoldDB" id="A0A412FZ16"/>
<evidence type="ECO:0000256" key="1">
    <source>
        <dbReference type="SAM" id="Phobius"/>
    </source>
</evidence>
<protein>
    <submittedName>
        <fullName evidence="2">Uncharacterized protein</fullName>
    </submittedName>
</protein>
<feature type="transmembrane region" description="Helical" evidence="1">
    <location>
        <begin position="75"/>
        <end position="94"/>
    </location>
</feature>
<dbReference type="RefSeq" id="WP_006059348.1">
    <property type="nucleotide sequence ID" value="NZ_CABJCV010000012.1"/>
</dbReference>
<keyword evidence="1" id="KW-0812">Transmembrane</keyword>
<dbReference type="EMBL" id="QRUP01000012">
    <property type="protein sequence ID" value="RGR73411.1"/>
    <property type="molecule type" value="Genomic_DNA"/>
</dbReference>
<evidence type="ECO:0000313" key="3">
    <source>
        <dbReference type="Proteomes" id="UP000284178"/>
    </source>
</evidence>
<name>A0A412FZ16_9FIRM</name>
<evidence type="ECO:0000313" key="2">
    <source>
        <dbReference type="EMBL" id="RGR73411.1"/>
    </source>
</evidence>
<gene>
    <name evidence="2" type="ORF">DWY25_10420</name>
</gene>
<keyword evidence="3" id="KW-1185">Reference proteome</keyword>
<feature type="transmembrane region" description="Helical" evidence="1">
    <location>
        <begin position="34"/>
        <end position="54"/>
    </location>
</feature>
<dbReference type="GeneID" id="83015811"/>
<accession>A0A412FZ16</accession>
<proteinExistence type="predicted"/>
<reference evidence="2 3" key="1">
    <citation type="submission" date="2018-08" db="EMBL/GenBank/DDBJ databases">
        <title>A genome reference for cultivated species of the human gut microbiota.</title>
        <authorList>
            <person name="Zou Y."/>
            <person name="Xue W."/>
            <person name="Luo G."/>
        </authorList>
    </citation>
    <scope>NUCLEOTIDE SEQUENCE [LARGE SCALE GENOMIC DNA]</scope>
    <source>
        <strain evidence="2 3">AF24-29</strain>
    </source>
</reference>
<dbReference type="Proteomes" id="UP000284178">
    <property type="component" value="Unassembled WGS sequence"/>
</dbReference>
<sequence length="99" mass="10872">MKKNKALRIAACLYILIVAGLSLADVFLTLRIREVFGGAALVMLLLTFFSKVPLNTMGALPMKRAQDQAVDQARNSWISLKAFVVITLPLALAYCSLFI</sequence>
<keyword evidence="1" id="KW-1133">Transmembrane helix</keyword>
<keyword evidence="1" id="KW-0472">Membrane</keyword>
<comment type="caution">
    <text evidence="2">The sequence shown here is derived from an EMBL/GenBank/DDBJ whole genome shotgun (WGS) entry which is preliminary data.</text>
</comment>